<sequence>MSKVLLSVIFLVVGLIIGGLGGGVLGLGGGAGIGVETGLSAGLCGTVEAARAEGFVTDDEVSRLFEAAVAEISDLAPEDGAADGAMAMNPDDCAAVLARIRETAGD</sequence>
<protein>
    <submittedName>
        <fullName evidence="1">Uncharacterized protein</fullName>
    </submittedName>
</protein>
<dbReference type="Proteomes" id="UP000253370">
    <property type="component" value="Unassembled WGS sequence"/>
</dbReference>
<evidence type="ECO:0000313" key="2">
    <source>
        <dbReference type="Proteomes" id="UP000253370"/>
    </source>
</evidence>
<accession>A0A365U653</accession>
<dbReference type="EMBL" id="QNTQ01000014">
    <property type="protein sequence ID" value="RBI83816.1"/>
    <property type="molecule type" value="Genomic_DNA"/>
</dbReference>
<keyword evidence="2" id="KW-1185">Reference proteome</keyword>
<gene>
    <name evidence="1" type="ORF">DRV85_14275</name>
</gene>
<evidence type="ECO:0000313" key="1">
    <source>
        <dbReference type="EMBL" id="RBI83816.1"/>
    </source>
</evidence>
<comment type="caution">
    <text evidence="1">The sequence shown here is derived from an EMBL/GenBank/DDBJ whole genome shotgun (WGS) entry which is preliminary data.</text>
</comment>
<dbReference type="RefSeq" id="WP_113290156.1">
    <property type="nucleotide sequence ID" value="NZ_QNTQ01000014.1"/>
</dbReference>
<organism evidence="1 2">
    <name type="scientific">Rhodosalinus halophilus</name>
    <dbReference type="NCBI Taxonomy" id="2259333"/>
    <lineage>
        <taxon>Bacteria</taxon>
        <taxon>Pseudomonadati</taxon>
        <taxon>Pseudomonadota</taxon>
        <taxon>Alphaproteobacteria</taxon>
        <taxon>Rhodobacterales</taxon>
        <taxon>Paracoccaceae</taxon>
        <taxon>Rhodosalinus</taxon>
    </lineage>
</organism>
<name>A0A365U653_9RHOB</name>
<dbReference type="AlphaFoldDB" id="A0A365U653"/>
<reference evidence="1 2" key="1">
    <citation type="submission" date="2018-07" db="EMBL/GenBank/DDBJ databases">
        <title>Rhodosalinus sp. strain E84T genomic sequence and assembly.</title>
        <authorList>
            <person name="Liu Z.-W."/>
            <person name="Lu D.-C."/>
        </authorList>
    </citation>
    <scope>NUCLEOTIDE SEQUENCE [LARGE SCALE GENOMIC DNA]</scope>
    <source>
        <strain evidence="1 2">E84</strain>
    </source>
</reference>
<proteinExistence type="predicted"/>